<reference evidence="1" key="2">
    <citation type="submission" date="2021-07" db="EMBL/GenBank/DDBJ databases">
        <title>Characterization of Emerging Pathogens Carrying KPC-2 Gene in IncP-6 Plasmids Isolated from Urban Sewage in Argentina.</title>
        <authorList>
            <person name="Ghiglione B."/>
            <person name="Haim M.S."/>
            <person name="Dropa M."/>
        </authorList>
    </citation>
    <scope>NUCLEOTIDE SEQUENCE</scope>
    <source>
        <strain evidence="1">WW-19C</strain>
    </source>
</reference>
<accession>A0A376FKL8</accession>
<evidence type="ECO:0000313" key="3">
    <source>
        <dbReference type="Proteomes" id="UP000255163"/>
    </source>
</evidence>
<dbReference type="EMBL" id="CP080107">
    <property type="protein sequence ID" value="QYD27168.1"/>
    <property type="molecule type" value="Genomic_DNA"/>
</dbReference>
<dbReference type="AlphaFoldDB" id="A0A376FKL8"/>
<evidence type="ECO:0000313" key="2">
    <source>
        <dbReference type="EMBL" id="STD25176.1"/>
    </source>
</evidence>
<evidence type="ECO:0000313" key="1">
    <source>
        <dbReference type="EMBL" id="QYD27168.1"/>
    </source>
</evidence>
<dbReference type="RefSeq" id="WP_048216958.1">
    <property type="nucleotide sequence ID" value="NZ_BEEV01000017.1"/>
</dbReference>
<sequence length="201" mass="23251">MKRKNRVFTSLSRRKRRAKTREIKNLIHRERHRCGGIFYDECDIDEAFACGNWKWSDILFLGRDSAVFWNAEIITASVEFSDRVESIAFNEAWSMLDDGERFCDLCNKPALSEFAGLTWMEYIEKREQEIARENPPVVHSGYRILPGYANGIGLQIIVDVDVLSRDVIESAIADFITRGEREWVSNEPAYTKVFQETSAVD</sequence>
<dbReference type="Proteomes" id="UP000255163">
    <property type="component" value="Unassembled WGS sequence"/>
</dbReference>
<gene>
    <name evidence="1" type="ORF">KZX48_01645</name>
    <name evidence="2" type="ORF">NCTC12123_04836</name>
</gene>
<name>A0A376FKL8_ENTAS</name>
<proteinExistence type="predicted"/>
<protein>
    <submittedName>
        <fullName evidence="2">Uncharacterized protein</fullName>
    </submittedName>
</protein>
<dbReference type="EMBL" id="UFYI01000007">
    <property type="protein sequence ID" value="STD25176.1"/>
    <property type="molecule type" value="Genomic_DNA"/>
</dbReference>
<reference evidence="2 3" key="1">
    <citation type="submission" date="2018-06" db="EMBL/GenBank/DDBJ databases">
        <authorList>
            <consortium name="Pathogen Informatics"/>
            <person name="Doyle S."/>
        </authorList>
    </citation>
    <scope>NUCLEOTIDE SEQUENCE [LARGE SCALE GENOMIC DNA]</scope>
    <source>
        <strain evidence="2 3">NCTC12123</strain>
    </source>
</reference>
<organism evidence="2 3">
    <name type="scientific">Enterobacter asburiae</name>
    <dbReference type="NCBI Taxonomy" id="61645"/>
    <lineage>
        <taxon>Bacteria</taxon>
        <taxon>Pseudomonadati</taxon>
        <taxon>Pseudomonadota</taxon>
        <taxon>Gammaproteobacteria</taxon>
        <taxon>Enterobacterales</taxon>
        <taxon>Enterobacteriaceae</taxon>
        <taxon>Enterobacter</taxon>
        <taxon>Enterobacter cloacae complex</taxon>
    </lineage>
</organism>
<dbReference type="Proteomes" id="UP000826990">
    <property type="component" value="Chromosome"/>
</dbReference>